<keyword evidence="3" id="KW-1185">Reference proteome</keyword>
<evidence type="ECO:0000256" key="1">
    <source>
        <dbReference type="SAM" id="MobiDB-lite"/>
    </source>
</evidence>
<dbReference type="Proteomes" id="UP000613580">
    <property type="component" value="Unassembled WGS sequence"/>
</dbReference>
<gene>
    <name evidence="2" type="ORF">HMN09_01130100</name>
</gene>
<evidence type="ECO:0000313" key="2">
    <source>
        <dbReference type="EMBL" id="KAF7295867.1"/>
    </source>
</evidence>
<comment type="caution">
    <text evidence="2">The sequence shown here is derived from an EMBL/GenBank/DDBJ whole genome shotgun (WGS) entry which is preliminary data.</text>
</comment>
<evidence type="ECO:0000313" key="3">
    <source>
        <dbReference type="Proteomes" id="UP000613580"/>
    </source>
</evidence>
<name>A0A8H6SBE5_MYCCL</name>
<dbReference type="EMBL" id="JACAZE010000018">
    <property type="protein sequence ID" value="KAF7295867.1"/>
    <property type="molecule type" value="Genomic_DNA"/>
</dbReference>
<proteinExistence type="predicted"/>
<dbReference type="AlphaFoldDB" id="A0A8H6SBE5"/>
<accession>A0A8H6SBE5</accession>
<sequence>MHHTLFAPRNNPPVNKTECRQTYYTPKDGGQETTMIVKAYIRFVECHKGRRVLYLGGREAEGCKVLHDVMEKIMLTDAKALQGVSLSVPWTFATEDDYTIIMTVPDGVPVENYNFLDPNQPEHSDGLFAEGMLVDCVFHLHITGKKVKRFGRRIASYGYAYKWLLEASRVVKYPAFERSLCPRLPPRLLVFKEEGGFRQLHDMLDDTGN</sequence>
<reference evidence="2" key="1">
    <citation type="submission" date="2020-05" db="EMBL/GenBank/DDBJ databases">
        <title>Mycena genomes resolve the evolution of fungal bioluminescence.</title>
        <authorList>
            <person name="Tsai I.J."/>
        </authorList>
    </citation>
    <scope>NUCLEOTIDE SEQUENCE</scope>
    <source>
        <strain evidence="2">110903Hualien_Pintung</strain>
    </source>
</reference>
<feature type="region of interest" description="Disordered" evidence="1">
    <location>
        <begin position="1"/>
        <end position="25"/>
    </location>
</feature>
<organism evidence="2 3">
    <name type="scientific">Mycena chlorophos</name>
    <name type="common">Agaric fungus</name>
    <name type="synonym">Agaricus chlorophos</name>
    <dbReference type="NCBI Taxonomy" id="658473"/>
    <lineage>
        <taxon>Eukaryota</taxon>
        <taxon>Fungi</taxon>
        <taxon>Dikarya</taxon>
        <taxon>Basidiomycota</taxon>
        <taxon>Agaricomycotina</taxon>
        <taxon>Agaricomycetes</taxon>
        <taxon>Agaricomycetidae</taxon>
        <taxon>Agaricales</taxon>
        <taxon>Marasmiineae</taxon>
        <taxon>Mycenaceae</taxon>
        <taxon>Mycena</taxon>
    </lineage>
</organism>
<protein>
    <submittedName>
        <fullName evidence="2">Uncharacterized protein</fullName>
    </submittedName>
</protein>